<proteinExistence type="inferred from homology"/>
<evidence type="ECO:0000256" key="1">
    <source>
        <dbReference type="ARBA" id="ARBA00001936"/>
    </source>
</evidence>
<evidence type="ECO:0000256" key="12">
    <source>
        <dbReference type="ARBA" id="ARBA00023242"/>
    </source>
</evidence>
<comment type="cofactor">
    <cofactor evidence="1">
        <name>Mn(2+)</name>
        <dbReference type="ChEBI" id="CHEBI:29035"/>
    </cofactor>
</comment>
<evidence type="ECO:0000313" key="18">
    <source>
        <dbReference type="EMBL" id="KAG7387229.1"/>
    </source>
</evidence>
<feature type="domain" description="Poly(A) polymerase central" evidence="16">
    <location>
        <begin position="283"/>
        <end position="410"/>
    </location>
</feature>
<dbReference type="GO" id="GO:0046872">
    <property type="term" value="F:metal ion binding"/>
    <property type="evidence" value="ECO:0007669"/>
    <property type="project" value="UniProtKB-KW"/>
</dbReference>
<sequence>MLSQCEEEDEEAYELLDRITNLSAEFVANREYEESNALSWSVQHAAQQGVITAQLQQNLFSSICDGCLDEARDVLYHKCHLVPAVGCVLESPMQPVMDASALQSFVEFVDDISPTDVPEARMHKLQVLKQLSDLLTKWVKMVGRERGLSEEHIALTKGSLFLAGSYRLGLDDPNSDIDAVCVVPWHVTHDDFFASFCRVLGQTSGVSHLAPVPNAYVPLISLSFLEVRMDLLFARLPVSSVEANQNIDSDHMLVGVHDASMKSLNAPRVSSMLLCLVPRRREFRIVLRAVRAWARRRGIYSAKLGYLGGISWAILVAFVCQLYPTAEPAKIFVRFFQVLSEWQWPQPVMLNMIYDAGLGFDMWDPRQSVFDRSHIMPIITPAYPHMNSSVQVSQPTFAVIYEELWRARYLAEIAVGISKPFPTTSSTESSEADLKAAVVCMATSMPTLDKYVAVDPAANKTEDLMSGGPSPWDKLFQPSNFFIRYSSYMVFNFQADSEGAMHKWGKFVQSRLRKLVDNLHHMSPISRVHAFPRYFPHTYDGKHEGPGSCMFIGIEFHSRRHQTIQPKDDPEVKKTLEQTIRFFLATDLQQMEDKQPDMTADAKVMSWDELPDFVFELGRSGAQQERAKYTDDLEKMGYSHNNTPSFRPPYYVNSYSRNGKWRNGPRKYAGGQRKQRRDFRNGPRSYSFTQAG</sequence>
<comment type="subcellular location">
    <subcellularLocation>
        <location evidence="3">Nucleus</location>
    </subcellularLocation>
</comment>
<evidence type="ECO:0000256" key="2">
    <source>
        <dbReference type="ARBA" id="ARBA00001946"/>
    </source>
</evidence>
<evidence type="ECO:0000256" key="14">
    <source>
        <dbReference type="SAM" id="Phobius"/>
    </source>
</evidence>
<dbReference type="InterPro" id="IPR007010">
    <property type="entry name" value="PolA_pol_RNA-bd_dom"/>
</dbReference>
<dbReference type="InterPro" id="IPR007012">
    <property type="entry name" value="PolA_pol_cen_dom"/>
</dbReference>
<gene>
    <name evidence="18" type="ORF">PHYBOEH_008331</name>
</gene>
<dbReference type="GO" id="GO:0006397">
    <property type="term" value="P:mRNA processing"/>
    <property type="evidence" value="ECO:0007669"/>
    <property type="project" value="UniProtKB-KW"/>
</dbReference>
<dbReference type="PANTHER" id="PTHR10682">
    <property type="entry name" value="POLY A POLYMERASE"/>
    <property type="match status" value="1"/>
</dbReference>
<evidence type="ECO:0000256" key="5">
    <source>
        <dbReference type="ARBA" id="ARBA00012388"/>
    </source>
</evidence>
<evidence type="ECO:0000256" key="10">
    <source>
        <dbReference type="ARBA" id="ARBA00022840"/>
    </source>
</evidence>
<evidence type="ECO:0000256" key="6">
    <source>
        <dbReference type="ARBA" id="ARBA00022664"/>
    </source>
</evidence>
<dbReference type="PANTHER" id="PTHR10682:SF10">
    <property type="entry name" value="POLYNUCLEOTIDE ADENYLYLTRANSFERASE"/>
    <property type="match status" value="1"/>
</dbReference>
<keyword evidence="14" id="KW-0472">Membrane</keyword>
<dbReference type="GO" id="GO:0003723">
    <property type="term" value="F:RNA binding"/>
    <property type="evidence" value="ECO:0007669"/>
    <property type="project" value="InterPro"/>
</dbReference>
<dbReference type="EMBL" id="JAGDFL010000482">
    <property type="protein sequence ID" value="KAG7387229.1"/>
    <property type="molecule type" value="Genomic_DNA"/>
</dbReference>
<dbReference type="EC" id="2.7.7.19" evidence="5"/>
<feature type="transmembrane region" description="Helical" evidence="14">
    <location>
        <begin position="304"/>
        <end position="324"/>
    </location>
</feature>
<feature type="domain" description="Poly(A) polymerase RNA-binding" evidence="15">
    <location>
        <begin position="480"/>
        <end position="543"/>
    </location>
</feature>
<keyword evidence="9" id="KW-0547">Nucleotide-binding</keyword>
<name>A0A8T1W5W9_9STRA</name>
<keyword evidence="11" id="KW-0460">Magnesium</keyword>
<keyword evidence="14" id="KW-0812">Transmembrane</keyword>
<dbReference type="CDD" id="cd05402">
    <property type="entry name" value="NT_PAP_TUTase"/>
    <property type="match status" value="1"/>
</dbReference>
<evidence type="ECO:0000256" key="9">
    <source>
        <dbReference type="ARBA" id="ARBA00022741"/>
    </source>
</evidence>
<evidence type="ECO:0000256" key="11">
    <source>
        <dbReference type="ARBA" id="ARBA00022842"/>
    </source>
</evidence>
<dbReference type="Pfam" id="PF04926">
    <property type="entry name" value="PAP_RNA-bind"/>
    <property type="match status" value="1"/>
</dbReference>
<dbReference type="GO" id="GO:0005634">
    <property type="term" value="C:nucleus"/>
    <property type="evidence" value="ECO:0007669"/>
    <property type="project" value="UniProtKB-SubCell"/>
</dbReference>
<dbReference type="AlphaFoldDB" id="A0A8T1W5W9"/>
<evidence type="ECO:0000259" key="16">
    <source>
        <dbReference type="Pfam" id="PF04928"/>
    </source>
</evidence>
<evidence type="ECO:0000259" key="17">
    <source>
        <dbReference type="Pfam" id="PF20750"/>
    </source>
</evidence>
<evidence type="ECO:0000256" key="3">
    <source>
        <dbReference type="ARBA" id="ARBA00004123"/>
    </source>
</evidence>
<evidence type="ECO:0000256" key="4">
    <source>
        <dbReference type="ARBA" id="ARBA00010912"/>
    </source>
</evidence>
<dbReference type="GO" id="GO:0005524">
    <property type="term" value="F:ATP binding"/>
    <property type="evidence" value="ECO:0007669"/>
    <property type="project" value="UniProtKB-KW"/>
</dbReference>
<keyword evidence="7" id="KW-0808">Transferase</keyword>
<evidence type="ECO:0000256" key="13">
    <source>
        <dbReference type="SAM" id="MobiDB-lite"/>
    </source>
</evidence>
<dbReference type="FunFam" id="3.30.460.10:FF:000027">
    <property type="entry name" value="Poly(A) polymerase PAP"/>
    <property type="match status" value="1"/>
</dbReference>
<feature type="domain" description="Poly(A) polymerase nucleotidyltransferase" evidence="17">
    <location>
        <begin position="118"/>
        <end position="277"/>
    </location>
</feature>
<dbReference type="Pfam" id="PF04928">
    <property type="entry name" value="PAP_central"/>
    <property type="match status" value="1"/>
</dbReference>
<dbReference type="Pfam" id="PF20750">
    <property type="entry name" value="PAP_NTPase"/>
    <property type="match status" value="1"/>
</dbReference>
<evidence type="ECO:0000256" key="8">
    <source>
        <dbReference type="ARBA" id="ARBA00022723"/>
    </source>
</evidence>
<comment type="cofactor">
    <cofactor evidence="2">
        <name>Mg(2+)</name>
        <dbReference type="ChEBI" id="CHEBI:18420"/>
    </cofactor>
</comment>
<keyword evidence="6" id="KW-0507">mRNA processing</keyword>
<keyword evidence="8" id="KW-0479">Metal-binding</keyword>
<keyword evidence="19" id="KW-1185">Reference proteome</keyword>
<dbReference type="FunFam" id="1.10.1410.10:FF:000001">
    <property type="entry name" value="Putative poly(A) polymerase gamma"/>
    <property type="match status" value="1"/>
</dbReference>
<protein>
    <recommendedName>
        <fullName evidence="5">polynucleotide adenylyltransferase</fullName>
        <ecNumber evidence="5">2.7.7.19</ecNumber>
    </recommendedName>
</protein>
<keyword evidence="10" id="KW-0067">ATP-binding</keyword>
<keyword evidence="12" id="KW-0539">Nucleus</keyword>
<feature type="region of interest" description="Disordered" evidence="13">
    <location>
        <begin position="656"/>
        <end position="692"/>
    </location>
</feature>
<dbReference type="OrthoDB" id="412748at2759"/>
<accession>A0A8T1W5W9</accession>
<comment type="similarity">
    <text evidence="4">Belongs to the poly(A) polymerase family.</text>
</comment>
<evidence type="ECO:0000259" key="15">
    <source>
        <dbReference type="Pfam" id="PF04926"/>
    </source>
</evidence>
<dbReference type="GO" id="GO:1990817">
    <property type="term" value="F:poly(A) RNA polymerase activity"/>
    <property type="evidence" value="ECO:0007669"/>
    <property type="project" value="UniProtKB-EC"/>
</dbReference>
<reference evidence="18" key="1">
    <citation type="submission" date="2021-02" db="EMBL/GenBank/DDBJ databases">
        <authorList>
            <person name="Palmer J.M."/>
        </authorList>
    </citation>
    <scope>NUCLEOTIDE SEQUENCE</scope>
    <source>
        <strain evidence="18">SCRP23</strain>
    </source>
</reference>
<evidence type="ECO:0000256" key="7">
    <source>
        <dbReference type="ARBA" id="ARBA00022679"/>
    </source>
</evidence>
<dbReference type="InterPro" id="IPR048840">
    <property type="entry name" value="PolA_pol_NTPase"/>
</dbReference>
<keyword evidence="14" id="KW-1133">Transmembrane helix</keyword>
<dbReference type="Proteomes" id="UP000693981">
    <property type="component" value="Unassembled WGS sequence"/>
</dbReference>
<evidence type="ECO:0000313" key="19">
    <source>
        <dbReference type="Proteomes" id="UP000693981"/>
    </source>
</evidence>
<comment type="caution">
    <text evidence="18">The sequence shown here is derived from an EMBL/GenBank/DDBJ whole genome shotgun (WGS) entry which is preliminary data.</text>
</comment>
<organism evidence="18 19">
    <name type="scientific">Phytophthora boehmeriae</name>
    <dbReference type="NCBI Taxonomy" id="109152"/>
    <lineage>
        <taxon>Eukaryota</taxon>
        <taxon>Sar</taxon>
        <taxon>Stramenopiles</taxon>
        <taxon>Oomycota</taxon>
        <taxon>Peronosporomycetes</taxon>
        <taxon>Peronosporales</taxon>
        <taxon>Peronosporaceae</taxon>
        <taxon>Phytophthora</taxon>
    </lineage>
</organism>